<evidence type="ECO:0000313" key="2">
    <source>
        <dbReference type="EMBL" id="GAA5508719.1"/>
    </source>
</evidence>
<feature type="compositionally biased region" description="Low complexity" evidence="1">
    <location>
        <begin position="87"/>
        <end position="99"/>
    </location>
</feature>
<keyword evidence="3" id="KW-1185">Reference proteome</keyword>
<accession>A0ABP9VUA7</accession>
<feature type="compositionally biased region" description="Basic and acidic residues" evidence="1">
    <location>
        <begin position="42"/>
        <end position="86"/>
    </location>
</feature>
<protein>
    <submittedName>
        <fullName evidence="2">Uncharacterized protein</fullName>
    </submittedName>
</protein>
<feature type="region of interest" description="Disordered" evidence="1">
    <location>
        <begin position="1"/>
        <end position="124"/>
    </location>
</feature>
<feature type="compositionally biased region" description="Low complexity" evidence="1">
    <location>
        <begin position="11"/>
        <end position="25"/>
    </location>
</feature>
<dbReference type="EMBL" id="BAABRO010000010">
    <property type="protein sequence ID" value="GAA5508719.1"/>
    <property type="molecule type" value="Genomic_DNA"/>
</dbReference>
<comment type="caution">
    <text evidence="2">The sequence shown here is derived from an EMBL/GenBank/DDBJ whole genome shotgun (WGS) entry which is preliminary data.</text>
</comment>
<dbReference type="RefSeq" id="WP_345685485.1">
    <property type="nucleotide sequence ID" value="NZ_BAABRO010000010.1"/>
</dbReference>
<organism evidence="2 3">
    <name type="scientific">Novipirellula caenicola</name>
    <dbReference type="NCBI Taxonomy" id="1536901"/>
    <lineage>
        <taxon>Bacteria</taxon>
        <taxon>Pseudomonadati</taxon>
        <taxon>Planctomycetota</taxon>
        <taxon>Planctomycetia</taxon>
        <taxon>Pirellulales</taxon>
        <taxon>Pirellulaceae</taxon>
        <taxon>Novipirellula</taxon>
    </lineage>
</organism>
<proteinExistence type="predicted"/>
<gene>
    <name evidence="2" type="ORF">Rcae01_04186</name>
</gene>
<name>A0ABP9VUA7_9BACT</name>
<evidence type="ECO:0000256" key="1">
    <source>
        <dbReference type="SAM" id="MobiDB-lite"/>
    </source>
</evidence>
<sequence>MGKPQAKNDAATETITQETDTATAEKSQDDAVTTETRGSEPAAKETPAKPAKDAAAKEASAKDTPAKETPAKEPSAKETGSKEKSAKPPAAKPAKATPVTKKEPNVRPKKSATSGKNGSLLPSEHQLEHLKAAVLAAGSSENLLEILQHVEEAGGKVAVEESIEAYRVLKTVLDE</sequence>
<dbReference type="Proteomes" id="UP001416858">
    <property type="component" value="Unassembled WGS sequence"/>
</dbReference>
<evidence type="ECO:0000313" key="3">
    <source>
        <dbReference type="Proteomes" id="UP001416858"/>
    </source>
</evidence>
<reference evidence="2 3" key="1">
    <citation type="submission" date="2024-02" db="EMBL/GenBank/DDBJ databases">
        <title>Rhodopirellula caenicola NBRC 110016.</title>
        <authorList>
            <person name="Ichikawa N."/>
            <person name="Katano-Makiyama Y."/>
            <person name="Hidaka K."/>
        </authorList>
    </citation>
    <scope>NUCLEOTIDE SEQUENCE [LARGE SCALE GENOMIC DNA]</scope>
    <source>
        <strain evidence="2 3">NBRC 110016</strain>
    </source>
</reference>